<comment type="caution">
    <text evidence="1">The sequence shown here is derived from an EMBL/GenBank/DDBJ whole genome shotgun (WGS) entry which is preliminary data.</text>
</comment>
<evidence type="ECO:0000313" key="1">
    <source>
        <dbReference type="EMBL" id="KAL3502354.1"/>
    </source>
</evidence>
<dbReference type="EMBL" id="JBJUIK010000015">
    <property type="protein sequence ID" value="KAL3502354.1"/>
    <property type="molecule type" value="Genomic_DNA"/>
</dbReference>
<organism evidence="1 2">
    <name type="scientific">Cinchona calisaya</name>
    <dbReference type="NCBI Taxonomy" id="153742"/>
    <lineage>
        <taxon>Eukaryota</taxon>
        <taxon>Viridiplantae</taxon>
        <taxon>Streptophyta</taxon>
        <taxon>Embryophyta</taxon>
        <taxon>Tracheophyta</taxon>
        <taxon>Spermatophyta</taxon>
        <taxon>Magnoliopsida</taxon>
        <taxon>eudicotyledons</taxon>
        <taxon>Gunneridae</taxon>
        <taxon>Pentapetalae</taxon>
        <taxon>asterids</taxon>
        <taxon>lamiids</taxon>
        <taxon>Gentianales</taxon>
        <taxon>Rubiaceae</taxon>
        <taxon>Cinchonoideae</taxon>
        <taxon>Cinchoneae</taxon>
        <taxon>Cinchona</taxon>
    </lineage>
</organism>
<gene>
    <name evidence="1" type="ORF">ACH5RR_036803</name>
</gene>
<protein>
    <submittedName>
        <fullName evidence="1">Uncharacterized protein</fullName>
    </submittedName>
</protein>
<accession>A0ABD2Y8R2</accession>
<proteinExistence type="predicted"/>
<evidence type="ECO:0000313" key="2">
    <source>
        <dbReference type="Proteomes" id="UP001630127"/>
    </source>
</evidence>
<reference evidence="1 2" key="1">
    <citation type="submission" date="2024-11" db="EMBL/GenBank/DDBJ databases">
        <title>A near-complete genome assembly of Cinchona calisaya.</title>
        <authorList>
            <person name="Lian D.C."/>
            <person name="Zhao X.W."/>
            <person name="Wei L."/>
        </authorList>
    </citation>
    <scope>NUCLEOTIDE SEQUENCE [LARGE SCALE GENOMIC DNA]</scope>
    <source>
        <tissue evidence="1">Nenye</tissue>
    </source>
</reference>
<dbReference type="AlphaFoldDB" id="A0ABD2Y8R2"/>
<sequence length="109" mass="12719">MQANSSRKKELKLQAEETTVAIIKVESITQRVILEAAEVLMLLISTIVVEQLLSHFPKQVSELLFPKQKHHIRITINLSHHYMIHYLMILQENQESLKFEKVAKDEVKM</sequence>
<keyword evidence="2" id="KW-1185">Reference proteome</keyword>
<dbReference type="Proteomes" id="UP001630127">
    <property type="component" value="Unassembled WGS sequence"/>
</dbReference>
<name>A0ABD2Y8R2_9GENT</name>